<evidence type="ECO:0000313" key="3">
    <source>
        <dbReference type="Proteomes" id="UP000094444"/>
    </source>
</evidence>
<keyword evidence="1" id="KW-0812">Transmembrane</keyword>
<keyword evidence="3" id="KW-1185">Reference proteome</keyword>
<comment type="caution">
    <text evidence="2">The sequence shown here is derived from an EMBL/GenBank/DDBJ whole genome shotgun (WGS) entry which is preliminary data.</text>
</comment>
<dbReference type="Proteomes" id="UP000094444">
    <property type="component" value="Unassembled WGS sequence"/>
</dbReference>
<dbReference type="InParanoid" id="A0A2P5HS67"/>
<dbReference type="PANTHER" id="PTHR35394">
    <property type="entry name" value="DUF3176 DOMAIN-CONTAINING PROTEIN"/>
    <property type="match status" value="1"/>
</dbReference>
<dbReference type="STRING" id="158607.A0A2P5HS67"/>
<evidence type="ECO:0000256" key="1">
    <source>
        <dbReference type="SAM" id="Phobius"/>
    </source>
</evidence>
<dbReference type="PANTHER" id="PTHR35394:SF5">
    <property type="entry name" value="DUF3176 DOMAIN-CONTAINING PROTEIN"/>
    <property type="match status" value="1"/>
</dbReference>
<proteinExistence type="predicted"/>
<accession>A0A2P5HS67</accession>
<keyword evidence="1" id="KW-1133">Transmembrane helix</keyword>
<protein>
    <submittedName>
        <fullName evidence="2">Uncharacterized protein</fullName>
    </submittedName>
</protein>
<organism evidence="2 3">
    <name type="scientific">Diaporthe helianthi</name>
    <dbReference type="NCBI Taxonomy" id="158607"/>
    <lineage>
        <taxon>Eukaryota</taxon>
        <taxon>Fungi</taxon>
        <taxon>Dikarya</taxon>
        <taxon>Ascomycota</taxon>
        <taxon>Pezizomycotina</taxon>
        <taxon>Sordariomycetes</taxon>
        <taxon>Sordariomycetidae</taxon>
        <taxon>Diaporthales</taxon>
        <taxon>Diaporthaceae</taxon>
        <taxon>Diaporthe</taxon>
    </lineage>
</organism>
<dbReference type="AlphaFoldDB" id="A0A2P5HS67"/>
<evidence type="ECO:0000313" key="2">
    <source>
        <dbReference type="EMBL" id="POS73077.1"/>
    </source>
</evidence>
<gene>
    <name evidence="2" type="ORF">DHEL01_v208520</name>
</gene>
<feature type="transmembrane region" description="Helical" evidence="1">
    <location>
        <begin position="26"/>
        <end position="48"/>
    </location>
</feature>
<dbReference type="InterPro" id="IPR021514">
    <property type="entry name" value="DUF3176"/>
</dbReference>
<sequence length="198" mass="22057">MFATLYPHHGQPLPQWPFKVSTNSLLSVYALVLKAVIAFILASCIGQLQWTWFAETRPLTDMLHFDSATRGADGALGLIWRQRFRQPLTSLGCMILVLSLAVDPFTQQLVRPVDCSVEQREAGAIATLSRVNVLVSQIRVQNLSTITKEVDDVMREAMYSTGEDPRWQCSTFELATVHSLKLMGVLGIAIPARTIPQM</sequence>
<reference evidence="2" key="1">
    <citation type="submission" date="2017-09" db="EMBL/GenBank/DDBJ databases">
        <title>Polyketide synthases of a Diaporthe helianthi virulent isolate.</title>
        <authorList>
            <person name="Baroncelli R."/>
        </authorList>
    </citation>
    <scope>NUCLEOTIDE SEQUENCE [LARGE SCALE GENOMIC DNA]</scope>
    <source>
        <strain evidence="2">7/96</strain>
    </source>
</reference>
<dbReference type="EMBL" id="MAVT02000866">
    <property type="protein sequence ID" value="POS73077.1"/>
    <property type="molecule type" value="Genomic_DNA"/>
</dbReference>
<name>A0A2P5HS67_DIAHE</name>
<dbReference type="Pfam" id="PF11374">
    <property type="entry name" value="DUF3176"/>
    <property type="match status" value="1"/>
</dbReference>
<keyword evidence="1" id="KW-0472">Membrane</keyword>
<dbReference type="OrthoDB" id="5242705at2759"/>